<feature type="compositionally biased region" description="Polar residues" evidence="1">
    <location>
        <begin position="162"/>
        <end position="177"/>
    </location>
</feature>
<feature type="region of interest" description="Disordered" evidence="1">
    <location>
        <begin position="224"/>
        <end position="250"/>
    </location>
</feature>
<organism evidence="2">
    <name type="scientific">Siphoviridae sp. ct0Wl9</name>
    <dbReference type="NCBI Taxonomy" id="2827763"/>
    <lineage>
        <taxon>Viruses</taxon>
        <taxon>Duplodnaviria</taxon>
        <taxon>Heunggongvirae</taxon>
        <taxon>Uroviricota</taxon>
        <taxon>Caudoviricetes</taxon>
    </lineage>
</organism>
<proteinExistence type="predicted"/>
<dbReference type="PANTHER" id="PTHR24023">
    <property type="entry name" value="COLLAGEN ALPHA"/>
    <property type="match status" value="1"/>
</dbReference>
<accession>A0A8S5T8W5</accession>
<name>A0A8S5T8W5_9CAUD</name>
<feature type="compositionally biased region" description="Low complexity" evidence="1">
    <location>
        <begin position="122"/>
        <end position="145"/>
    </location>
</feature>
<dbReference type="InterPro" id="IPR050149">
    <property type="entry name" value="Collagen_superfamily"/>
</dbReference>
<evidence type="ECO:0000313" key="2">
    <source>
        <dbReference type="EMBL" id="DAF59697.1"/>
    </source>
</evidence>
<evidence type="ECO:0008006" key="3">
    <source>
        <dbReference type="Google" id="ProtNLM"/>
    </source>
</evidence>
<feature type="region of interest" description="Disordered" evidence="1">
    <location>
        <begin position="109"/>
        <end position="200"/>
    </location>
</feature>
<dbReference type="GO" id="GO:0031012">
    <property type="term" value="C:extracellular matrix"/>
    <property type="evidence" value="ECO:0007669"/>
    <property type="project" value="TreeGrafter"/>
</dbReference>
<dbReference type="EMBL" id="BK032775">
    <property type="protein sequence ID" value="DAF59697.1"/>
    <property type="molecule type" value="Genomic_DNA"/>
</dbReference>
<reference evidence="2" key="1">
    <citation type="journal article" date="2021" name="Proc. Natl. Acad. Sci. U.S.A.">
        <title>A Catalog of Tens of Thousands of Viruses from Human Metagenomes Reveals Hidden Associations with Chronic Diseases.</title>
        <authorList>
            <person name="Tisza M.J."/>
            <person name="Buck C.B."/>
        </authorList>
    </citation>
    <scope>NUCLEOTIDE SEQUENCE</scope>
    <source>
        <strain evidence="2">Ct0Wl9</strain>
    </source>
</reference>
<protein>
    <recommendedName>
        <fullName evidence="3">Collagen-like protein</fullName>
    </recommendedName>
</protein>
<feature type="compositionally biased region" description="Low complexity" evidence="1">
    <location>
        <begin position="178"/>
        <end position="197"/>
    </location>
</feature>
<dbReference type="Gene3D" id="1.20.5.320">
    <property type="entry name" value="6-Phosphogluconate Dehydrogenase, domain 3"/>
    <property type="match status" value="2"/>
</dbReference>
<dbReference type="PANTHER" id="PTHR24023:SF1082">
    <property type="entry name" value="COLLAGEN TRIPLE HELIX REPEAT"/>
    <property type="match status" value="1"/>
</dbReference>
<dbReference type="GO" id="GO:0005615">
    <property type="term" value="C:extracellular space"/>
    <property type="evidence" value="ECO:0007669"/>
    <property type="project" value="TreeGrafter"/>
</dbReference>
<evidence type="ECO:0000256" key="1">
    <source>
        <dbReference type="SAM" id="MobiDB-lite"/>
    </source>
</evidence>
<sequence>MDSAIEELIKSFNYMLTLSMKETTKCYDGIVLSSNNNGKWNVKYNGEIHALKGYGTAIPNVNTIVKVIVPQGNQALAWFFVPIESSFGEKSATFIPSVSETGMISWSNDGGLPNPTPVNIKGPQGEQGLQGEQGEQGPQGNIGPQGSVGPYFTPSVDKDGNLSWTNNGDLSNPNTVNIRGPQGIQGVQGVQGNQGDRGPVGPYFIPSVSTEGILSWANTGGLDNPDSINIQGPQGEPGPKGETGSQGKMGPIGATGPYFIPSVDSAGNLSWSNNGGLENPQIVNISGPQGIEGPQGPTGANGKSAYQYAQDGGFSGSESDFASDLANIQNGPFLPITGGTLTGNLTGQYITGTWLQGTASNQLQTTPQRICVQDTSGWIYSRTPSQILGDIGGAPKYIYSTTDLVAGSSSLSTGVMYLVYE</sequence>